<keyword evidence="1" id="KW-1133">Transmembrane helix</keyword>
<keyword evidence="3" id="KW-1185">Reference proteome</keyword>
<dbReference type="Ensembl" id="ENSCINT00000028755.2">
    <property type="protein sequence ID" value="ENSCINP00000028509.2"/>
    <property type="gene ID" value="ENSCING00000016457.2"/>
</dbReference>
<proteinExistence type="predicted"/>
<dbReference type="AlphaFoldDB" id="F6Z6N9"/>
<reference evidence="2" key="2">
    <citation type="submission" date="2025-08" db="UniProtKB">
        <authorList>
            <consortium name="Ensembl"/>
        </authorList>
    </citation>
    <scope>IDENTIFICATION</scope>
</reference>
<sequence>MSDVDPVQTDVAVAADSPFINIKAKMPFVDCQLNVDNQGYFTAKIGGNAVLLTTALLDKIAYSDIIAMLPIGGSVLALCFALYHLRYNAGPFSQDGGTQFAVKDNANRLMQLREELKNGSFRENIESKTNAFIKKHPGKLSVKELKIESCEEIEVSQGAAQFSMHNSELTGTVMHSIRSAVVEDASGVEAFMREAAGGDNQRGVPFASIIMSGMTVKDSVVASESSIIQKSKNK</sequence>
<name>F6Z6N9_CIOIN</name>
<dbReference type="InParanoid" id="F6Z6N9"/>
<dbReference type="RefSeq" id="XP_002127561.1">
    <property type="nucleotide sequence ID" value="XM_002127525.4"/>
</dbReference>
<dbReference type="GeneTree" id="ENSGT00660000096578"/>
<dbReference type="Proteomes" id="UP000008144">
    <property type="component" value="Unassembled WGS sequence"/>
</dbReference>
<keyword evidence="1" id="KW-0812">Transmembrane</keyword>
<accession>F6Z6N9</accession>
<accession>A0A1W2WAG2</accession>
<evidence type="ECO:0000313" key="3">
    <source>
        <dbReference type="Proteomes" id="UP000008144"/>
    </source>
</evidence>
<protein>
    <submittedName>
        <fullName evidence="2">Uncharacterized LOC100185736</fullName>
    </submittedName>
</protein>
<dbReference type="HOGENOM" id="CLU_1184682_0_0_1"/>
<feature type="transmembrane region" description="Helical" evidence="1">
    <location>
        <begin position="60"/>
        <end position="83"/>
    </location>
</feature>
<dbReference type="KEGG" id="cin:100185736"/>
<gene>
    <name evidence="2" type="primary">LOC100185736</name>
</gene>
<reference evidence="3" key="1">
    <citation type="journal article" date="2002" name="Science">
        <title>The draft genome of Ciona intestinalis: insights into chordate and vertebrate origins.</title>
        <authorList>
            <person name="Dehal P."/>
            <person name="Satou Y."/>
            <person name="Campbell R.K."/>
            <person name="Chapman J."/>
            <person name="Degnan B."/>
            <person name="De Tomaso A."/>
            <person name="Davidson B."/>
            <person name="Di Gregorio A."/>
            <person name="Gelpke M."/>
            <person name="Goodstein D.M."/>
            <person name="Harafuji N."/>
            <person name="Hastings K.E."/>
            <person name="Ho I."/>
            <person name="Hotta K."/>
            <person name="Huang W."/>
            <person name="Kawashima T."/>
            <person name="Lemaire P."/>
            <person name="Martinez D."/>
            <person name="Meinertzhagen I.A."/>
            <person name="Necula S."/>
            <person name="Nonaka M."/>
            <person name="Putnam N."/>
            <person name="Rash S."/>
            <person name="Saiga H."/>
            <person name="Satake M."/>
            <person name="Terry A."/>
            <person name="Yamada L."/>
            <person name="Wang H.G."/>
            <person name="Awazu S."/>
            <person name="Azumi K."/>
            <person name="Boore J."/>
            <person name="Branno M."/>
            <person name="Chin-Bow S."/>
            <person name="DeSantis R."/>
            <person name="Doyle S."/>
            <person name="Francino P."/>
            <person name="Keys D.N."/>
            <person name="Haga S."/>
            <person name="Hayashi H."/>
            <person name="Hino K."/>
            <person name="Imai K.S."/>
            <person name="Inaba K."/>
            <person name="Kano S."/>
            <person name="Kobayashi K."/>
            <person name="Kobayashi M."/>
            <person name="Lee B.I."/>
            <person name="Makabe K.W."/>
            <person name="Manohar C."/>
            <person name="Matassi G."/>
            <person name="Medina M."/>
            <person name="Mochizuki Y."/>
            <person name="Mount S."/>
            <person name="Morishita T."/>
            <person name="Miura S."/>
            <person name="Nakayama A."/>
            <person name="Nishizaka S."/>
            <person name="Nomoto H."/>
            <person name="Ohta F."/>
            <person name="Oishi K."/>
            <person name="Rigoutsos I."/>
            <person name="Sano M."/>
            <person name="Sasaki A."/>
            <person name="Sasakura Y."/>
            <person name="Shoguchi E."/>
            <person name="Shin-i T."/>
            <person name="Spagnuolo A."/>
            <person name="Stainier D."/>
            <person name="Suzuki M.M."/>
            <person name="Tassy O."/>
            <person name="Takatori N."/>
            <person name="Tokuoka M."/>
            <person name="Yagi K."/>
            <person name="Yoshizaki F."/>
            <person name="Wada S."/>
            <person name="Zhang C."/>
            <person name="Hyatt P.D."/>
            <person name="Larimer F."/>
            <person name="Detter C."/>
            <person name="Doggett N."/>
            <person name="Glavina T."/>
            <person name="Hawkins T."/>
            <person name="Richardson P."/>
            <person name="Lucas S."/>
            <person name="Kohara Y."/>
            <person name="Levine M."/>
            <person name="Satoh N."/>
            <person name="Rokhsar D.S."/>
        </authorList>
    </citation>
    <scope>NUCLEOTIDE SEQUENCE [LARGE SCALE GENOMIC DNA]</scope>
</reference>
<keyword evidence="1" id="KW-0472">Membrane</keyword>
<evidence type="ECO:0000256" key="1">
    <source>
        <dbReference type="SAM" id="Phobius"/>
    </source>
</evidence>
<organism evidence="2 3">
    <name type="scientific">Ciona intestinalis</name>
    <name type="common">Transparent sea squirt</name>
    <name type="synonym">Ascidia intestinalis</name>
    <dbReference type="NCBI Taxonomy" id="7719"/>
    <lineage>
        <taxon>Eukaryota</taxon>
        <taxon>Metazoa</taxon>
        <taxon>Chordata</taxon>
        <taxon>Tunicata</taxon>
        <taxon>Ascidiacea</taxon>
        <taxon>Phlebobranchia</taxon>
        <taxon>Cionidae</taxon>
        <taxon>Ciona</taxon>
    </lineage>
</organism>
<evidence type="ECO:0000313" key="2">
    <source>
        <dbReference type="Ensembl" id="ENSCINP00000028509.2"/>
    </source>
</evidence>
<reference evidence="2" key="3">
    <citation type="submission" date="2025-09" db="UniProtKB">
        <authorList>
            <consortium name="Ensembl"/>
        </authorList>
    </citation>
    <scope>IDENTIFICATION</scope>
</reference>
<dbReference type="GeneID" id="100185736"/>